<organism evidence="9 10">
    <name type="scientific">Didymodactylos carnosus</name>
    <dbReference type="NCBI Taxonomy" id="1234261"/>
    <lineage>
        <taxon>Eukaryota</taxon>
        <taxon>Metazoa</taxon>
        <taxon>Spiralia</taxon>
        <taxon>Gnathifera</taxon>
        <taxon>Rotifera</taxon>
        <taxon>Eurotatoria</taxon>
        <taxon>Bdelloidea</taxon>
        <taxon>Philodinida</taxon>
        <taxon>Philodinidae</taxon>
        <taxon>Didymodactylos</taxon>
    </lineage>
</organism>
<keyword evidence="4" id="KW-0406">Ion transport</keyword>
<proteinExistence type="predicted"/>
<dbReference type="Proteomes" id="UP000677228">
    <property type="component" value="Unassembled WGS sequence"/>
</dbReference>
<keyword evidence="7" id="KW-1133">Transmembrane helix</keyword>
<dbReference type="PANTHER" id="PTHR47143:SF1">
    <property type="entry name" value="ION_TRANS DOMAIN-CONTAINING PROTEIN"/>
    <property type="match status" value="1"/>
</dbReference>
<keyword evidence="6" id="KW-0407">Ion channel</keyword>
<evidence type="ECO:0000256" key="7">
    <source>
        <dbReference type="SAM" id="Phobius"/>
    </source>
</evidence>
<name>A0A8S2J2C6_9BILA</name>
<feature type="transmembrane region" description="Helical" evidence="7">
    <location>
        <begin position="193"/>
        <end position="214"/>
    </location>
</feature>
<keyword evidence="1" id="KW-0813">Transport</keyword>
<keyword evidence="7" id="KW-0812">Transmembrane</keyword>
<evidence type="ECO:0000313" key="10">
    <source>
        <dbReference type="Proteomes" id="UP000682733"/>
    </source>
</evidence>
<comment type="caution">
    <text evidence="9">The sequence shown here is derived from an EMBL/GenBank/DDBJ whole genome shotgun (WGS) entry which is preliminary data.</text>
</comment>
<sequence length="626" mass="72160">MCLTMQNDPTDPLQSNILLRSKWLHRNVEISDFINADSLKTTIDKDQLDIVSFFVSDIKRFSAVIQIQIDVNGRGYNVLEYAIALKKSDFVRVFISVRVPPEEREAEMVPLVPVLLEQFVGEDGIDLSVIDDCLCARPSAHKCIFGRSKRFSSTNWLKQHPLSLIAEANHAPVYDHDVVKMCVDLKFQLFGNFLYFLILCAQIFFVSLYTGIALTSPTPYKPGFTYYDMANITCKQMCLTMQNDPTDPLQSNILLHIARIILLLASCLALFKEFIQLVTQREKYFRGFFVNFLELHTYVCAIIFAIDINECTRKTGLRCKFQWEAGALGIGTVWTLLLLVFMNALKIGKYGLLFVSVFLTFLKFCLIYVFIWIGYIIAFHMFFIHKKPQFSNIFHTIPKTLAMLTGEYDFDDLFFPQGKFLQGSEAAMALYSTFVFTMNIVIMNIMVGLAVSDVKSFRLNAKREHLRARIETCLGLQAKFGLLCETCSKLVLTLSKHSLFPNINQRITQLHGIKKYHLWKLELRINKIDIPTLITAHLTNANSSQNKHQKQRAEQITCEVGYYRHHIDRAGEPLLQDSENVRLMRKTDELREVLEKAHLRIHHELRKLTIALQTDFDDIKRKLLES</sequence>
<dbReference type="AlphaFoldDB" id="A0A8S2J2C6"/>
<evidence type="ECO:0000256" key="2">
    <source>
        <dbReference type="ARBA" id="ARBA00022737"/>
    </source>
</evidence>
<dbReference type="Proteomes" id="UP000682733">
    <property type="component" value="Unassembled WGS sequence"/>
</dbReference>
<keyword evidence="5" id="KW-0325">Glycoprotein</keyword>
<dbReference type="PANTHER" id="PTHR47143">
    <property type="entry name" value="TRANSIENT RECEPTOR POTENTIAL CATION CHANNEL PROTEIN PAINLESS"/>
    <property type="match status" value="1"/>
</dbReference>
<keyword evidence="7" id="KW-0472">Membrane</keyword>
<feature type="transmembrane region" description="Helical" evidence="7">
    <location>
        <begin position="253"/>
        <end position="272"/>
    </location>
</feature>
<evidence type="ECO:0000313" key="9">
    <source>
        <dbReference type="EMBL" id="CAF3790403.1"/>
    </source>
</evidence>
<dbReference type="EMBL" id="CAJOBA010007024">
    <property type="protein sequence ID" value="CAF3790403.1"/>
    <property type="molecule type" value="Genomic_DNA"/>
</dbReference>
<evidence type="ECO:0000256" key="6">
    <source>
        <dbReference type="ARBA" id="ARBA00023303"/>
    </source>
</evidence>
<accession>A0A8S2J2C6</accession>
<reference evidence="9" key="1">
    <citation type="submission" date="2021-02" db="EMBL/GenBank/DDBJ databases">
        <authorList>
            <person name="Nowell W R."/>
        </authorList>
    </citation>
    <scope>NUCLEOTIDE SEQUENCE</scope>
</reference>
<dbReference type="GO" id="GO:1902495">
    <property type="term" value="C:transmembrane transporter complex"/>
    <property type="evidence" value="ECO:0007669"/>
    <property type="project" value="TreeGrafter"/>
</dbReference>
<evidence type="ECO:0000256" key="5">
    <source>
        <dbReference type="ARBA" id="ARBA00023180"/>
    </source>
</evidence>
<evidence type="ECO:0000256" key="4">
    <source>
        <dbReference type="ARBA" id="ARBA00023065"/>
    </source>
</evidence>
<feature type="transmembrane region" description="Helical" evidence="7">
    <location>
        <begin position="352"/>
        <end position="378"/>
    </location>
</feature>
<keyword evidence="2" id="KW-0677">Repeat</keyword>
<dbReference type="EMBL" id="CAJNOK010007014">
    <property type="protein sequence ID" value="CAF1021764.1"/>
    <property type="molecule type" value="Genomic_DNA"/>
</dbReference>
<feature type="transmembrane region" description="Helical" evidence="7">
    <location>
        <begin position="429"/>
        <end position="452"/>
    </location>
</feature>
<evidence type="ECO:0000313" key="8">
    <source>
        <dbReference type="EMBL" id="CAF1021764.1"/>
    </source>
</evidence>
<dbReference type="InterPro" id="IPR052076">
    <property type="entry name" value="TRP_cation_channel"/>
</dbReference>
<dbReference type="GO" id="GO:0034220">
    <property type="term" value="P:monoatomic ion transmembrane transport"/>
    <property type="evidence" value="ECO:0007669"/>
    <property type="project" value="UniProtKB-KW"/>
</dbReference>
<feature type="transmembrane region" description="Helical" evidence="7">
    <location>
        <begin position="326"/>
        <end position="345"/>
    </location>
</feature>
<gene>
    <name evidence="8" type="ORF">OVA965_LOCUS15540</name>
    <name evidence="9" type="ORF">TMI583_LOCUS15548</name>
</gene>
<keyword evidence="3" id="KW-0040">ANK repeat</keyword>
<dbReference type="GO" id="GO:0022857">
    <property type="term" value="F:transmembrane transporter activity"/>
    <property type="evidence" value="ECO:0007669"/>
    <property type="project" value="TreeGrafter"/>
</dbReference>
<evidence type="ECO:0000256" key="1">
    <source>
        <dbReference type="ARBA" id="ARBA00022448"/>
    </source>
</evidence>
<protein>
    <submittedName>
        <fullName evidence="9">Uncharacterized protein</fullName>
    </submittedName>
</protein>
<feature type="transmembrane region" description="Helical" evidence="7">
    <location>
        <begin position="284"/>
        <end position="306"/>
    </location>
</feature>
<evidence type="ECO:0000256" key="3">
    <source>
        <dbReference type="ARBA" id="ARBA00023043"/>
    </source>
</evidence>